<keyword evidence="3" id="KW-1185">Reference proteome</keyword>
<feature type="compositionally biased region" description="Basic and acidic residues" evidence="1">
    <location>
        <begin position="67"/>
        <end position="81"/>
    </location>
</feature>
<gene>
    <name evidence="2" type="ORF">CB4_02910</name>
</gene>
<dbReference type="KEGG" id="asoc:CB4_02910"/>
<reference evidence="2 3" key="1">
    <citation type="submission" date="2015-12" db="EMBL/GenBank/DDBJ databases">
        <title>Genome sequence of Aneurinibacillus soli.</title>
        <authorList>
            <person name="Lee J.S."/>
            <person name="Lee K.C."/>
            <person name="Kim K.K."/>
            <person name="Lee B.W."/>
        </authorList>
    </citation>
    <scope>NUCLEOTIDE SEQUENCE [LARGE SCALE GENOMIC DNA]</scope>
    <source>
        <strain evidence="2 3">CB4</strain>
    </source>
</reference>
<dbReference type="EMBL" id="AP017312">
    <property type="protein sequence ID" value="BAU28735.1"/>
    <property type="molecule type" value="Genomic_DNA"/>
</dbReference>
<dbReference type="RefSeq" id="WP_096466456.1">
    <property type="nucleotide sequence ID" value="NZ_AP017312.1"/>
</dbReference>
<feature type="region of interest" description="Disordered" evidence="1">
    <location>
        <begin position="53"/>
        <end position="81"/>
    </location>
</feature>
<organism evidence="2 3">
    <name type="scientific">Aneurinibacillus soli</name>
    <dbReference type="NCBI Taxonomy" id="1500254"/>
    <lineage>
        <taxon>Bacteria</taxon>
        <taxon>Bacillati</taxon>
        <taxon>Bacillota</taxon>
        <taxon>Bacilli</taxon>
        <taxon>Bacillales</taxon>
        <taxon>Paenibacillaceae</taxon>
        <taxon>Aneurinibacillus group</taxon>
        <taxon>Aneurinibacillus</taxon>
    </lineage>
</organism>
<proteinExistence type="predicted"/>
<evidence type="ECO:0000256" key="1">
    <source>
        <dbReference type="SAM" id="MobiDB-lite"/>
    </source>
</evidence>
<dbReference type="AlphaFoldDB" id="A0A0U5B5N9"/>
<evidence type="ECO:0000313" key="2">
    <source>
        <dbReference type="EMBL" id="BAU28735.1"/>
    </source>
</evidence>
<sequence length="123" mass="13612">MLKKLLPKSPLGIVLTAAAVILYASPEARKAVRKAAVKGLSALMALTEQLKESTSSIRNELSETMQESEKTEDTNLSKLDTHTTFTYNTEIEPEDFLKGPGPLNVMNDEYLKKHATEIPTKLH</sequence>
<dbReference type="OrthoDB" id="2875172at2"/>
<evidence type="ECO:0000313" key="3">
    <source>
        <dbReference type="Proteomes" id="UP000217696"/>
    </source>
</evidence>
<accession>A0A0U5B5N9</accession>
<name>A0A0U5B5N9_9BACL</name>
<feature type="compositionally biased region" description="Polar residues" evidence="1">
    <location>
        <begin position="53"/>
        <end position="65"/>
    </location>
</feature>
<dbReference type="Proteomes" id="UP000217696">
    <property type="component" value="Chromosome"/>
</dbReference>
<protein>
    <submittedName>
        <fullName evidence="2">Uncharacterized protein</fullName>
    </submittedName>
</protein>